<dbReference type="EMBL" id="AP035884">
    <property type="protein sequence ID" value="BFP50661.1"/>
    <property type="molecule type" value="Genomic_DNA"/>
</dbReference>
<dbReference type="AlphaFoldDB" id="A0AB33K5C0"/>
<proteinExistence type="predicted"/>
<dbReference type="KEGG" id="stcm:SCMC78_04680"/>
<name>A0AB33K5C0_9ACTN</name>
<accession>A0AB33K5C0</accession>
<organism evidence="1">
    <name type="scientific">Streptomyces sp. CMC78</name>
    <dbReference type="NCBI Taxonomy" id="3231512"/>
    <lineage>
        <taxon>Bacteria</taxon>
        <taxon>Bacillati</taxon>
        <taxon>Actinomycetota</taxon>
        <taxon>Actinomycetes</taxon>
        <taxon>Kitasatosporales</taxon>
        <taxon>Streptomycetaceae</taxon>
        <taxon>Streptomyces</taxon>
    </lineage>
</organism>
<evidence type="ECO:0000313" key="1">
    <source>
        <dbReference type="EMBL" id="BFP50661.1"/>
    </source>
</evidence>
<sequence length="93" mass="10313">MGKKSYFYGSVAGTSPEGIAFDANGLPVGYQAAPERWGRIKRCGLCRRYKPQSLYTASEWLNHGYCQVCRRADNRLRKAAKRAERRGLAGGGV</sequence>
<reference evidence="1" key="1">
    <citation type="submission" date="2024-07" db="EMBL/GenBank/DDBJ databases">
        <title>Complete genome sequences of cellulolytic bacteria, Kitasatospora sp. CMC57 and Streptomyces sp. CMC78, isolated from Japanese agricultural soil.</title>
        <authorList>
            <person name="Hashimoto T."/>
            <person name="Ito M."/>
            <person name="Iwamoto M."/>
            <person name="Fukahori D."/>
            <person name="Shoda T."/>
            <person name="Sakoda M."/>
            <person name="Morohoshi T."/>
            <person name="Mitsuboshi M."/>
            <person name="Nishizawa T."/>
        </authorList>
    </citation>
    <scope>NUCLEOTIDE SEQUENCE</scope>
    <source>
        <strain evidence="1">CMC78</strain>
    </source>
</reference>
<protein>
    <submittedName>
        <fullName evidence="1">Uncharacterized protein</fullName>
    </submittedName>
</protein>
<gene>
    <name evidence="1" type="ORF">SCMC78_04680</name>
</gene>